<feature type="region of interest" description="Disordered" evidence="2">
    <location>
        <begin position="24"/>
        <end position="47"/>
    </location>
</feature>
<feature type="coiled-coil region" evidence="1">
    <location>
        <begin position="88"/>
        <end position="143"/>
    </location>
</feature>
<accession>A0ABN9QE04</accession>
<protein>
    <submittedName>
        <fullName evidence="4">Uncharacterized protein</fullName>
    </submittedName>
</protein>
<gene>
    <name evidence="4" type="ORF">PCOR1329_LOCUS11049</name>
</gene>
<feature type="compositionally biased region" description="Basic and acidic residues" evidence="2">
    <location>
        <begin position="27"/>
        <end position="38"/>
    </location>
</feature>
<keyword evidence="1" id="KW-0175">Coiled coil</keyword>
<feature type="chain" id="PRO_5046301491" evidence="3">
    <location>
        <begin position="18"/>
        <end position="480"/>
    </location>
</feature>
<dbReference type="Proteomes" id="UP001189429">
    <property type="component" value="Unassembled WGS sequence"/>
</dbReference>
<evidence type="ECO:0000313" key="5">
    <source>
        <dbReference type="Proteomes" id="UP001189429"/>
    </source>
</evidence>
<keyword evidence="5" id="KW-1185">Reference proteome</keyword>
<comment type="caution">
    <text evidence="4">The sequence shown here is derived from an EMBL/GenBank/DDBJ whole genome shotgun (WGS) entry which is preliminary data.</text>
</comment>
<name>A0ABN9QE04_9DINO</name>
<reference evidence="4" key="1">
    <citation type="submission" date="2023-10" db="EMBL/GenBank/DDBJ databases">
        <authorList>
            <person name="Chen Y."/>
            <person name="Shah S."/>
            <person name="Dougan E. K."/>
            <person name="Thang M."/>
            <person name="Chan C."/>
        </authorList>
    </citation>
    <scope>NUCLEOTIDE SEQUENCE [LARGE SCALE GENOMIC DNA]</scope>
</reference>
<keyword evidence="3" id="KW-0732">Signal</keyword>
<dbReference type="EMBL" id="CAUYUJ010003169">
    <property type="protein sequence ID" value="CAK0804143.1"/>
    <property type="molecule type" value="Genomic_DNA"/>
</dbReference>
<evidence type="ECO:0000256" key="2">
    <source>
        <dbReference type="SAM" id="MobiDB-lite"/>
    </source>
</evidence>
<feature type="signal peptide" evidence="3">
    <location>
        <begin position="1"/>
        <end position="17"/>
    </location>
</feature>
<organism evidence="4 5">
    <name type="scientific">Prorocentrum cordatum</name>
    <dbReference type="NCBI Taxonomy" id="2364126"/>
    <lineage>
        <taxon>Eukaryota</taxon>
        <taxon>Sar</taxon>
        <taxon>Alveolata</taxon>
        <taxon>Dinophyceae</taxon>
        <taxon>Prorocentrales</taxon>
        <taxon>Prorocentraceae</taxon>
        <taxon>Prorocentrum</taxon>
    </lineage>
</organism>
<sequence length="480" mass="51901">MAMRLCAVVFLCVLVQADAMAPWSSDNMRHKGDADKKTQAQRASELHSFQAESSQMDAWLSGNKTSLKISNDTLRKAVSQHEPLAKQIEDIEDSLQRAQKDLIKKKDAVVAAINATDRTRQLLVRARAALAEAREEVIEANASAKSAFDTEAIAEDHLVQMTICCPDQVQAAKHKMDLRKDDLAAAGEAFHAAKDKLAAKHEAAVLAERASHSAEEELDRSKGAYQDAVGAVERLAAIKLDLSKKNVDPEKRLAAFERSVEVQEGLVHGLEKSSQELHEKVHVAKKIYDEISAVVGKDLECVPLLRTREKYLNVTTTRFDLTAKAYANTPVNVRTSLQPTLWQQRDQKEAAARALYDVQKDCAPASVRLPPPPPLPACDSDTGARCRVLDCWSFLLRASRNAYCSASWHCLCPAGTCAKDGACVDRGAPVSLANPPAELHAGPADVGAALLAAAALVVAAAALATRGRRAPVNMSEDALG</sequence>
<evidence type="ECO:0000256" key="1">
    <source>
        <dbReference type="SAM" id="Coils"/>
    </source>
</evidence>
<evidence type="ECO:0000256" key="3">
    <source>
        <dbReference type="SAM" id="SignalP"/>
    </source>
</evidence>
<evidence type="ECO:0000313" key="4">
    <source>
        <dbReference type="EMBL" id="CAK0804143.1"/>
    </source>
</evidence>
<proteinExistence type="predicted"/>